<accession>B7AR66</accession>
<name>B7AR66_9FIRM</name>
<dbReference type="AlphaFoldDB" id="B7AR66"/>
<sequence>MAIYKISDLLSTLQSSQHDGYEYVDLSLIEADEDSDESLVLNYIVDSLEGSEDFVDSVELPPNYSIIDKTDN</sequence>
<gene>
    <name evidence="1" type="ORF">BACPEC_01176</name>
</gene>
<keyword evidence="2" id="KW-1185">Reference proteome</keyword>
<reference evidence="1 2" key="1">
    <citation type="submission" date="2008-11" db="EMBL/GenBank/DDBJ databases">
        <title>Draft genome sequence of Bacteroides pectinophilus (ATCC 43243).</title>
        <authorList>
            <person name="Sudarsanam P."/>
            <person name="Ley R."/>
            <person name="Guruge J."/>
            <person name="Turnbaugh P.J."/>
            <person name="Mahowald M."/>
            <person name="Liep D."/>
            <person name="Gordon J."/>
        </authorList>
    </citation>
    <scope>NUCLEOTIDE SEQUENCE [LARGE SCALE GENOMIC DNA]</scope>
    <source>
        <strain evidence="1 2">ATCC 43243</strain>
    </source>
</reference>
<protein>
    <submittedName>
        <fullName evidence="1">Uncharacterized protein</fullName>
    </submittedName>
</protein>
<reference evidence="1 2" key="2">
    <citation type="submission" date="2008-11" db="EMBL/GenBank/DDBJ databases">
        <authorList>
            <person name="Fulton L."/>
            <person name="Clifton S."/>
            <person name="Fulton B."/>
            <person name="Xu J."/>
            <person name="Minx P."/>
            <person name="Pepin K.H."/>
            <person name="Johnson M."/>
            <person name="Bhonagiri V."/>
            <person name="Nash W.E."/>
            <person name="Mardis E.R."/>
            <person name="Wilson R.K."/>
        </authorList>
    </citation>
    <scope>NUCLEOTIDE SEQUENCE [LARGE SCALE GENOMIC DNA]</scope>
    <source>
        <strain evidence="1 2">ATCC 43243</strain>
    </source>
</reference>
<organism evidence="1 2">
    <name type="scientific">[Bacteroides] pectinophilus ATCC 43243</name>
    <dbReference type="NCBI Taxonomy" id="483218"/>
    <lineage>
        <taxon>Bacteria</taxon>
        <taxon>Bacillati</taxon>
        <taxon>Bacillota</taxon>
        <taxon>Clostridia</taxon>
        <taxon>Eubacteriales</taxon>
    </lineage>
</organism>
<dbReference type="EMBL" id="ABVQ01000035">
    <property type="protein sequence ID" value="EEC58188.1"/>
    <property type="molecule type" value="Genomic_DNA"/>
</dbReference>
<comment type="caution">
    <text evidence="1">The sequence shown here is derived from an EMBL/GenBank/DDBJ whole genome shotgun (WGS) entry which is preliminary data.</text>
</comment>
<evidence type="ECO:0000313" key="2">
    <source>
        <dbReference type="Proteomes" id="UP000003136"/>
    </source>
</evidence>
<dbReference type="STRING" id="483218.BACPEC_01176"/>
<proteinExistence type="predicted"/>
<dbReference type="HOGENOM" id="CLU_2714021_0_0_9"/>
<evidence type="ECO:0000313" key="1">
    <source>
        <dbReference type="EMBL" id="EEC58188.1"/>
    </source>
</evidence>
<dbReference type="Proteomes" id="UP000003136">
    <property type="component" value="Unassembled WGS sequence"/>
</dbReference>